<dbReference type="PANTHER" id="PTHR44656">
    <property type="entry name" value="DEHYDROGENASE/REDUCTASE SDR FAMILY MEMBER 12"/>
    <property type="match status" value="1"/>
</dbReference>
<dbReference type="PRINTS" id="PR00081">
    <property type="entry name" value="GDHRDH"/>
</dbReference>
<protein>
    <recommendedName>
        <fullName evidence="3">Dehydrogenase/reductase SDR family member 12</fullName>
    </recommendedName>
</protein>
<dbReference type="InterPro" id="IPR002347">
    <property type="entry name" value="SDR_fam"/>
</dbReference>
<dbReference type="EMBL" id="LR900315">
    <property type="protein sequence ID" value="CAD7245183.1"/>
    <property type="molecule type" value="Genomic_DNA"/>
</dbReference>
<dbReference type="EMBL" id="CAJPEV010000798">
    <property type="protein sequence ID" value="CAG0888618.1"/>
    <property type="molecule type" value="Genomic_DNA"/>
</dbReference>
<evidence type="ECO:0000313" key="1">
    <source>
        <dbReference type="EMBL" id="CAD7245183.1"/>
    </source>
</evidence>
<gene>
    <name evidence="1" type="ORF">DSTB1V02_LOCUS5058</name>
</gene>
<keyword evidence="2" id="KW-1185">Reference proteome</keyword>
<name>A0A7R8X712_9CRUS</name>
<dbReference type="SUPFAM" id="SSF51735">
    <property type="entry name" value="NAD(P)-binding Rossmann-fold domains"/>
    <property type="match status" value="1"/>
</dbReference>
<dbReference type="Pfam" id="PF00106">
    <property type="entry name" value="adh_short"/>
    <property type="match status" value="1"/>
</dbReference>
<sequence length="328" mass="36903">MSLYRNTVWLFKGLREYTRDGYERAARNFHEEDMKVDCKGKKIVITGSNSGIGKVMAAKVAKLNAQVHMVCRDVQKGEQVRQEIMKQSGNNDVHLHQLDLSKLKDVEMFAASFAEKYSPIDVLINNAGVLMDSWVLTEEGVEKTFAVNTAGLHLLTKGLIKALESSPNPRVVIVSSGGMLVQKLNKDDINMESLKGKHFDGTMAYARTKRQEVELTEVYAKKYPKIWWSSMHPGWSDTPGVQDSMPSFYNRMKDRLRTPEQGADTAIWLAVSPAATKNPSGLFYQDRAPASTHLPLAWTHSNNAEKEAFYDAIENFCDRILKPSMSPQ</sequence>
<organism evidence="1">
    <name type="scientific">Darwinula stevensoni</name>
    <dbReference type="NCBI Taxonomy" id="69355"/>
    <lineage>
        <taxon>Eukaryota</taxon>
        <taxon>Metazoa</taxon>
        <taxon>Ecdysozoa</taxon>
        <taxon>Arthropoda</taxon>
        <taxon>Crustacea</taxon>
        <taxon>Oligostraca</taxon>
        <taxon>Ostracoda</taxon>
        <taxon>Podocopa</taxon>
        <taxon>Podocopida</taxon>
        <taxon>Darwinulocopina</taxon>
        <taxon>Darwinuloidea</taxon>
        <taxon>Darwinulidae</taxon>
        <taxon>Darwinula</taxon>
    </lineage>
</organism>
<proteinExistence type="predicted"/>
<evidence type="ECO:0008006" key="3">
    <source>
        <dbReference type="Google" id="ProtNLM"/>
    </source>
</evidence>
<dbReference type="AlphaFoldDB" id="A0A7R8X712"/>
<dbReference type="Proteomes" id="UP000677054">
    <property type="component" value="Unassembled WGS sequence"/>
</dbReference>
<dbReference type="PANTHER" id="PTHR44656:SF7">
    <property type="entry name" value="DEHYDROGENASE_REDUCTASE SDR FAMILY MEMBER 12"/>
    <property type="match status" value="1"/>
</dbReference>
<accession>A0A7R8X712</accession>
<dbReference type="Gene3D" id="3.40.50.720">
    <property type="entry name" value="NAD(P)-binding Rossmann-like Domain"/>
    <property type="match status" value="1"/>
</dbReference>
<dbReference type="InterPro" id="IPR052992">
    <property type="entry name" value="SDR_member_12"/>
</dbReference>
<dbReference type="OrthoDB" id="417891at2759"/>
<reference evidence="1" key="1">
    <citation type="submission" date="2020-11" db="EMBL/GenBank/DDBJ databases">
        <authorList>
            <person name="Tran Van P."/>
        </authorList>
    </citation>
    <scope>NUCLEOTIDE SEQUENCE</scope>
</reference>
<dbReference type="InterPro" id="IPR036291">
    <property type="entry name" value="NAD(P)-bd_dom_sf"/>
</dbReference>
<evidence type="ECO:0000313" key="2">
    <source>
        <dbReference type="Proteomes" id="UP000677054"/>
    </source>
</evidence>